<dbReference type="VEuPathDB" id="FungiDB:TRIVIDRAFT_197094"/>
<dbReference type="GeneID" id="25789976"/>
<reference evidence="2 3" key="1">
    <citation type="journal article" date="2011" name="Genome Biol.">
        <title>Comparative genome sequence analysis underscores mycoparasitism as the ancestral life style of Trichoderma.</title>
        <authorList>
            <person name="Kubicek C.P."/>
            <person name="Herrera-Estrella A."/>
            <person name="Seidl-Seiboth V."/>
            <person name="Martinez D.A."/>
            <person name="Druzhinina I.S."/>
            <person name="Thon M."/>
            <person name="Zeilinger S."/>
            <person name="Casas-Flores S."/>
            <person name="Horwitz B.A."/>
            <person name="Mukherjee P.K."/>
            <person name="Mukherjee M."/>
            <person name="Kredics L."/>
            <person name="Alcaraz L.D."/>
            <person name="Aerts A."/>
            <person name="Antal Z."/>
            <person name="Atanasova L."/>
            <person name="Cervantes-Badillo M.G."/>
            <person name="Challacombe J."/>
            <person name="Chertkov O."/>
            <person name="McCluskey K."/>
            <person name="Coulpier F."/>
            <person name="Deshpande N."/>
            <person name="von Doehren H."/>
            <person name="Ebbole D.J."/>
            <person name="Esquivel-Naranjo E.U."/>
            <person name="Fekete E."/>
            <person name="Flipphi M."/>
            <person name="Glaser F."/>
            <person name="Gomez-Rodriguez E.Y."/>
            <person name="Gruber S."/>
            <person name="Han C."/>
            <person name="Henrissat B."/>
            <person name="Hermosa R."/>
            <person name="Hernandez-Onate M."/>
            <person name="Karaffa L."/>
            <person name="Kosti I."/>
            <person name="Le Crom S."/>
            <person name="Lindquist E."/>
            <person name="Lucas S."/>
            <person name="Luebeck M."/>
            <person name="Luebeck P.S."/>
            <person name="Margeot A."/>
            <person name="Metz B."/>
            <person name="Misra M."/>
            <person name="Nevalainen H."/>
            <person name="Omann M."/>
            <person name="Packer N."/>
            <person name="Perrone G."/>
            <person name="Uresti-Rivera E.E."/>
            <person name="Salamov A."/>
            <person name="Schmoll M."/>
            <person name="Seiboth B."/>
            <person name="Shapiro H."/>
            <person name="Sukno S."/>
            <person name="Tamayo-Ramos J.A."/>
            <person name="Tisch D."/>
            <person name="Wiest A."/>
            <person name="Wilkinson H.H."/>
            <person name="Zhang M."/>
            <person name="Coutinho P.M."/>
            <person name="Kenerley C.M."/>
            <person name="Monte E."/>
            <person name="Baker S.E."/>
            <person name="Grigoriev I.V."/>
        </authorList>
    </citation>
    <scope>NUCLEOTIDE SEQUENCE [LARGE SCALE GENOMIC DNA]</scope>
    <source>
        <strain evidence="3">Gv29-8 / FGSC 10586</strain>
    </source>
</reference>
<name>G9MDS3_HYPVG</name>
<evidence type="ECO:0000256" key="1">
    <source>
        <dbReference type="SAM" id="MobiDB-lite"/>
    </source>
</evidence>
<evidence type="ECO:0000313" key="2">
    <source>
        <dbReference type="EMBL" id="EHK27232.1"/>
    </source>
</evidence>
<accession>G9MDS3</accession>
<organism evidence="2 3">
    <name type="scientific">Hypocrea virens (strain Gv29-8 / FGSC 10586)</name>
    <name type="common">Gliocladium virens</name>
    <name type="synonym">Trichoderma virens</name>
    <dbReference type="NCBI Taxonomy" id="413071"/>
    <lineage>
        <taxon>Eukaryota</taxon>
        <taxon>Fungi</taxon>
        <taxon>Dikarya</taxon>
        <taxon>Ascomycota</taxon>
        <taxon>Pezizomycotina</taxon>
        <taxon>Sordariomycetes</taxon>
        <taxon>Hypocreomycetidae</taxon>
        <taxon>Hypocreales</taxon>
        <taxon>Hypocreaceae</taxon>
        <taxon>Trichoderma</taxon>
    </lineage>
</organism>
<sequence>MASPPFITKYSLRNTVASTASIEMLLWSAAGLPITEHSDILERSSSMCRNLFARCRSGIIALLSSSWAKREQVIHIHTRRRTHTSAMLRGMSISRLELAPLSLARLHRRISFLSTSMERLASCTKYEVHPGTVALDWCTGSVVVALQFFRVSIDPCADILAMLFRPVADSTKKLRSSNISAAAHLVASVYKHNSAVRGPSSITPRSGGGVDTLEGIVLQFSQASSASHVLLAQLIARVICMNKRIEAGHVSATPTLFQLQQKNNSGGQGRGFHIHDGDEYEYSLDSTQRGQPLHLYSVPSRPPRPL</sequence>
<dbReference type="RefSeq" id="XP_013961440.1">
    <property type="nucleotide sequence ID" value="XM_014105965.1"/>
</dbReference>
<gene>
    <name evidence="2" type="ORF">TRIVIDRAFT_197094</name>
</gene>
<proteinExistence type="predicted"/>
<dbReference type="HOGENOM" id="CLU_909307_0_0_1"/>
<evidence type="ECO:0000313" key="3">
    <source>
        <dbReference type="Proteomes" id="UP000007115"/>
    </source>
</evidence>
<dbReference type="Proteomes" id="UP000007115">
    <property type="component" value="Unassembled WGS sequence"/>
</dbReference>
<feature type="region of interest" description="Disordered" evidence="1">
    <location>
        <begin position="285"/>
        <end position="306"/>
    </location>
</feature>
<dbReference type="InParanoid" id="G9MDS3"/>
<comment type="caution">
    <text evidence="2">The sequence shown here is derived from an EMBL/GenBank/DDBJ whole genome shotgun (WGS) entry which is preliminary data.</text>
</comment>
<dbReference type="OrthoDB" id="10473462at2759"/>
<keyword evidence="3" id="KW-1185">Reference proteome</keyword>
<dbReference type="AlphaFoldDB" id="G9MDS3"/>
<dbReference type="EMBL" id="ABDF02000001">
    <property type="protein sequence ID" value="EHK27232.1"/>
    <property type="molecule type" value="Genomic_DNA"/>
</dbReference>
<protein>
    <submittedName>
        <fullName evidence="2">Uncharacterized protein</fullName>
    </submittedName>
</protein>